<dbReference type="AlphaFoldDB" id="A0AAU8NGP4"/>
<dbReference type="EMBL" id="CP159992">
    <property type="protein sequence ID" value="XCP96887.1"/>
    <property type="molecule type" value="Genomic_DNA"/>
</dbReference>
<sequence length="109" mass="12236">MIRKSRLIILAALTFGVILLGSTSLIQANDRTEISDYSSSMESVPASLMYDSEHPDEIYVKDCGVFVKMERPIMDYSGMIVAHDLQQVTKETAVIFANGDQYLKQKGWN</sequence>
<evidence type="ECO:0000313" key="1">
    <source>
        <dbReference type="EMBL" id="XCP96887.1"/>
    </source>
</evidence>
<gene>
    <name evidence="1" type="ORF">ABXS70_09370</name>
</gene>
<accession>A0AAU8NGP4</accession>
<dbReference type="RefSeq" id="WP_342551469.1">
    <property type="nucleotide sequence ID" value="NZ_CP159992.1"/>
</dbReference>
<organism evidence="1">
    <name type="scientific">Paenibacillus sp. AN1007</name>
    <dbReference type="NCBI Taxonomy" id="3151385"/>
    <lineage>
        <taxon>Bacteria</taxon>
        <taxon>Bacillati</taxon>
        <taxon>Bacillota</taxon>
        <taxon>Bacilli</taxon>
        <taxon>Bacillales</taxon>
        <taxon>Paenibacillaceae</taxon>
        <taxon>Paenibacillus</taxon>
    </lineage>
</organism>
<protein>
    <recommendedName>
        <fullName evidence="2">Copper amine oxidase-like N-terminal domain-containing protein</fullName>
    </recommendedName>
</protein>
<evidence type="ECO:0008006" key="2">
    <source>
        <dbReference type="Google" id="ProtNLM"/>
    </source>
</evidence>
<reference evidence="1" key="1">
    <citation type="submission" date="2024-05" db="EMBL/GenBank/DDBJ databases">
        <title>Draft genome assemblies of 36 bacteria isolated from hibernating arctic ground squirrels.</title>
        <authorList>
            <person name="McKee H."/>
            <person name="Mullen L."/>
            <person name="Drown D.M."/>
            <person name="Duddleston K.N."/>
        </authorList>
    </citation>
    <scope>NUCLEOTIDE SEQUENCE</scope>
    <source>
        <strain evidence="1">AN1007</strain>
    </source>
</reference>
<proteinExistence type="predicted"/>
<name>A0AAU8NGP4_9BACL</name>